<name>A0A6A4PTT1_LUPAL</name>
<accession>A0A6A4PTT1</accession>
<dbReference type="EMBL" id="WOCE01000011">
    <property type="protein sequence ID" value="KAE9604706.1"/>
    <property type="molecule type" value="Genomic_DNA"/>
</dbReference>
<sequence length="56" mass="6671">MCGYKDAEVMWNILNISLKPEKLEATPRSTTFKLPKRVSKQRSTLWNIFFWISHKT</sequence>
<dbReference type="Proteomes" id="UP000447434">
    <property type="component" value="Chromosome 11"/>
</dbReference>
<dbReference type="OrthoDB" id="689242at2759"/>
<protein>
    <submittedName>
        <fullName evidence="1">Uncharacterized protein</fullName>
    </submittedName>
</protein>
<evidence type="ECO:0000313" key="1">
    <source>
        <dbReference type="EMBL" id="KAE9604706.1"/>
    </source>
</evidence>
<organism evidence="1 2">
    <name type="scientific">Lupinus albus</name>
    <name type="common">White lupine</name>
    <name type="synonym">Lupinus termis</name>
    <dbReference type="NCBI Taxonomy" id="3870"/>
    <lineage>
        <taxon>Eukaryota</taxon>
        <taxon>Viridiplantae</taxon>
        <taxon>Streptophyta</taxon>
        <taxon>Embryophyta</taxon>
        <taxon>Tracheophyta</taxon>
        <taxon>Spermatophyta</taxon>
        <taxon>Magnoliopsida</taxon>
        <taxon>eudicotyledons</taxon>
        <taxon>Gunneridae</taxon>
        <taxon>Pentapetalae</taxon>
        <taxon>rosids</taxon>
        <taxon>fabids</taxon>
        <taxon>Fabales</taxon>
        <taxon>Fabaceae</taxon>
        <taxon>Papilionoideae</taxon>
        <taxon>50 kb inversion clade</taxon>
        <taxon>genistoids sensu lato</taxon>
        <taxon>core genistoids</taxon>
        <taxon>Genisteae</taxon>
        <taxon>Lupinus</taxon>
    </lineage>
</organism>
<dbReference type="AlphaFoldDB" id="A0A6A4PTT1"/>
<keyword evidence="2" id="KW-1185">Reference proteome</keyword>
<evidence type="ECO:0000313" key="2">
    <source>
        <dbReference type="Proteomes" id="UP000447434"/>
    </source>
</evidence>
<reference evidence="2" key="1">
    <citation type="journal article" date="2020" name="Nat. Commun.">
        <title>Genome sequence of the cluster root forming white lupin.</title>
        <authorList>
            <person name="Hufnagel B."/>
            <person name="Marques A."/>
            <person name="Soriano A."/>
            <person name="Marques L."/>
            <person name="Divol F."/>
            <person name="Doumas P."/>
            <person name="Sallet E."/>
            <person name="Mancinotti D."/>
            <person name="Carrere S."/>
            <person name="Marande W."/>
            <person name="Arribat S."/>
            <person name="Keller J."/>
            <person name="Huneau C."/>
            <person name="Blein T."/>
            <person name="Aime D."/>
            <person name="Laguerre M."/>
            <person name="Taylor J."/>
            <person name="Schubert V."/>
            <person name="Nelson M."/>
            <person name="Geu-Flores F."/>
            <person name="Crespi M."/>
            <person name="Gallardo-Guerrero K."/>
            <person name="Delaux P.-M."/>
            <person name="Salse J."/>
            <person name="Berges H."/>
            <person name="Guyot R."/>
            <person name="Gouzy J."/>
            <person name="Peret B."/>
        </authorList>
    </citation>
    <scope>NUCLEOTIDE SEQUENCE [LARGE SCALE GENOMIC DNA]</scope>
    <source>
        <strain evidence="2">cv. Amiga</strain>
    </source>
</reference>
<gene>
    <name evidence="1" type="ORF">Lalb_Chr11g0074621</name>
</gene>
<comment type="caution">
    <text evidence="1">The sequence shown here is derived from an EMBL/GenBank/DDBJ whole genome shotgun (WGS) entry which is preliminary data.</text>
</comment>
<proteinExistence type="predicted"/>